<evidence type="ECO:0000259" key="1">
    <source>
        <dbReference type="Pfam" id="PF13274"/>
    </source>
</evidence>
<protein>
    <submittedName>
        <fullName evidence="2">DUF4065 domain-containing protein</fullName>
    </submittedName>
</protein>
<dbReference type="Pfam" id="PF13274">
    <property type="entry name" value="SocA_Panacea"/>
    <property type="match status" value="1"/>
</dbReference>
<proteinExistence type="predicted"/>
<evidence type="ECO:0000313" key="2">
    <source>
        <dbReference type="EMBL" id="QKH87686.1"/>
    </source>
</evidence>
<dbReference type="EMBL" id="CP054010">
    <property type="protein sequence ID" value="QKH87686.1"/>
    <property type="molecule type" value="Genomic_DNA"/>
</dbReference>
<sequence>MCDIKDVARYIGLSLINKGLSVSPLKLQKILYYVQSWNMVIFGRNKTLFAQAPQAWVNGPVYPEIYYEYKDKVPNMCDYLDETNFGTDSAHIDKTLQELAEKLSFSKDQIELLDSIFMLYGSKSQNDLIFLTHSEKPWVEARGSLNPFQRSGESISLDTMYSFYKDRYDRNRKHHEAQ</sequence>
<organism evidence="2 3">
    <name type="scientific">Prevotella melaninogenica</name>
    <dbReference type="NCBI Taxonomy" id="28132"/>
    <lineage>
        <taxon>Bacteria</taxon>
        <taxon>Pseudomonadati</taxon>
        <taxon>Bacteroidota</taxon>
        <taxon>Bacteroidia</taxon>
        <taxon>Bacteroidales</taxon>
        <taxon>Prevotellaceae</taxon>
        <taxon>Prevotella</taxon>
    </lineage>
</organism>
<reference evidence="2 3" key="1">
    <citation type="submission" date="2020-05" db="EMBL/GenBank/DDBJ databases">
        <title>FDA dAtabase for Regulatory Grade micrObial Sequences (FDA-ARGOS): Supporting development and validation of Infectious Disease Dx tests.</title>
        <authorList>
            <person name="Moreno J."/>
            <person name="Tallon L."/>
            <person name="Sadzewicz L."/>
            <person name="Zhao X."/>
            <person name="Vavikolanu K."/>
            <person name="Mehta A."/>
            <person name="Aluvathingal J."/>
            <person name="Nadendla S."/>
            <person name="Myers T."/>
            <person name="Yan Y."/>
            <person name="Sichtig H."/>
        </authorList>
    </citation>
    <scope>NUCLEOTIDE SEQUENCE [LARGE SCALE GENOMIC DNA]</scope>
    <source>
        <strain evidence="2 3">FDAARGOS_760</strain>
    </source>
</reference>
<dbReference type="InterPro" id="IPR025272">
    <property type="entry name" value="SocA_Panacea"/>
</dbReference>
<gene>
    <name evidence="2" type="ORF">FIU21_01425</name>
</gene>
<dbReference type="Proteomes" id="UP000500843">
    <property type="component" value="Chromosome 1"/>
</dbReference>
<accession>A0A7D4GGT3</accession>
<feature type="domain" description="Antitoxin SocA-like Panacea" evidence="1">
    <location>
        <begin position="27"/>
        <end position="138"/>
    </location>
</feature>
<evidence type="ECO:0000313" key="3">
    <source>
        <dbReference type="Proteomes" id="UP000500843"/>
    </source>
</evidence>
<dbReference type="RefSeq" id="WP_004359498.1">
    <property type="nucleotide sequence ID" value="NZ_CP054010.1"/>
</dbReference>
<name>A0A7D4GGT3_9BACT</name>
<dbReference type="AlphaFoldDB" id="A0A7D4GGT3"/>